<dbReference type="InterPro" id="IPR016106">
    <property type="entry name" value="Pyr-dep_his-deCO2ase_N"/>
</dbReference>
<feature type="binding site" evidence="8">
    <location>
        <position position="64"/>
    </location>
    <ligand>
        <name>substrate</name>
    </ligand>
</feature>
<comment type="cofactor">
    <cofactor evidence="1 6">
        <name>pyruvate</name>
        <dbReference type="ChEBI" id="CHEBI:15361"/>
    </cofactor>
</comment>
<dbReference type="InterPro" id="IPR016105">
    <property type="entry name" value="Pyr-dep_his/arg-deCO2ase_sand"/>
</dbReference>
<feature type="chain" id="PRO_5036526728" description="Histidine decarboxylase alpha chain" evidence="11">
    <location>
        <begin position="83"/>
        <end position="310"/>
    </location>
</feature>
<evidence type="ECO:0000256" key="4">
    <source>
        <dbReference type="ARBA" id="ARBA00023317"/>
    </source>
</evidence>
<evidence type="ECO:0000256" key="9">
    <source>
        <dbReference type="PIRSR" id="PIRSR001341-3"/>
    </source>
</evidence>
<comment type="catalytic activity">
    <reaction evidence="5">
        <text>L-histidine + H(+) = histamine + CO2</text>
        <dbReference type="Rhea" id="RHEA:20840"/>
        <dbReference type="ChEBI" id="CHEBI:15378"/>
        <dbReference type="ChEBI" id="CHEBI:16526"/>
        <dbReference type="ChEBI" id="CHEBI:57595"/>
        <dbReference type="ChEBI" id="CHEBI:58432"/>
        <dbReference type="EC" id="4.1.1.22"/>
    </reaction>
</comment>
<dbReference type="EMBL" id="UHDZ01000001">
    <property type="protein sequence ID" value="SUM67353.1"/>
    <property type="molecule type" value="Genomic_DNA"/>
</dbReference>
<dbReference type="SUPFAM" id="SSF56271">
    <property type="entry name" value="Pyruvoyl-dependent histidine and arginine decarboxylases"/>
    <property type="match status" value="1"/>
</dbReference>
<dbReference type="Gene3D" id="3.50.20.10">
    <property type="entry name" value="Pyruvoyl-Dependent Histidine Decarboxylase, subunit B"/>
    <property type="match status" value="1"/>
</dbReference>
<evidence type="ECO:0000313" key="13">
    <source>
        <dbReference type="Proteomes" id="UP000255425"/>
    </source>
</evidence>
<evidence type="ECO:0000313" key="12">
    <source>
        <dbReference type="EMBL" id="SUM67353.1"/>
    </source>
</evidence>
<dbReference type="NCBIfam" id="TIGR00541">
    <property type="entry name" value="hisDCase_pyru"/>
    <property type="match status" value="1"/>
</dbReference>
<evidence type="ECO:0000256" key="10">
    <source>
        <dbReference type="PIRSR" id="PIRSR001341-4"/>
    </source>
</evidence>
<dbReference type="RefSeq" id="WP_115312503.1">
    <property type="nucleotide sequence ID" value="NZ_JAENGX010000001.1"/>
</dbReference>
<dbReference type="SFLD" id="SFLDG01171">
    <property type="entry name" value="Pyruvoyl-dependent_histidine_d"/>
    <property type="match status" value="1"/>
</dbReference>
<keyword evidence="13" id="KW-1185">Reference proteome</keyword>
<reference evidence="12 13" key="1">
    <citation type="submission" date="2018-06" db="EMBL/GenBank/DDBJ databases">
        <authorList>
            <consortium name="Pathogen Informatics"/>
            <person name="Doyle S."/>
        </authorList>
    </citation>
    <scope>NUCLEOTIDE SEQUENCE [LARGE SCALE GENOMIC DNA]</scope>
    <source>
        <strain evidence="12 13">NCTC11807</strain>
    </source>
</reference>
<keyword evidence="3 6" id="KW-0456">Lyase</keyword>
<proteinExistence type="predicted"/>
<evidence type="ECO:0000256" key="5">
    <source>
        <dbReference type="ARBA" id="ARBA00047889"/>
    </source>
</evidence>
<dbReference type="GO" id="GO:0004398">
    <property type="term" value="F:histidine decarboxylase activity"/>
    <property type="evidence" value="ECO:0007669"/>
    <property type="project" value="UniProtKB-UniRule"/>
</dbReference>
<accession>A0A380GYH1</accession>
<evidence type="ECO:0000256" key="1">
    <source>
        <dbReference type="ARBA" id="ARBA00001928"/>
    </source>
</evidence>
<keyword evidence="4 6" id="KW-0670">Pyruvate</keyword>
<evidence type="ECO:0000256" key="8">
    <source>
        <dbReference type="PIRSR" id="PIRSR001341-2"/>
    </source>
</evidence>
<feature type="active site" description="Proton donor" evidence="7">
    <location>
        <position position="198"/>
    </location>
</feature>
<dbReference type="InterPro" id="IPR016104">
    <property type="entry name" value="Pyr-dep_his/arg-deCO2ase"/>
</dbReference>
<keyword evidence="2 6" id="KW-0210">Decarboxylase</keyword>
<evidence type="ECO:0000256" key="6">
    <source>
        <dbReference type="PIRNR" id="PIRNR001341"/>
    </source>
</evidence>
<evidence type="ECO:0000256" key="2">
    <source>
        <dbReference type="ARBA" id="ARBA00022793"/>
    </source>
</evidence>
<dbReference type="Gene3D" id="4.10.510.10">
    <property type="entry name" value="Pyruvoyl-Dependent Histidine Decarboxylas, subunit A"/>
    <property type="match status" value="1"/>
</dbReference>
<dbReference type="AlphaFoldDB" id="A0A380GYH1"/>
<dbReference type="SFLD" id="SFLDS00055">
    <property type="entry name" value="Pyruvoyl-Dependent_Histidine/A"/>
    <property type="match status" value="1"/>
</dbReference>
<dbReference type="GO" id="GO:0006547">
    <property type="term" value="P:L-histidine metabolic process"/>
    <property type="evidence" value="ECO:0007669"/>
    <property type="project" value="UniProtKB-UniRule"/>
</dbReference>
<protein>
    <recommendedName>
        <fullName evidence="6">Histidine decarboxylase proenzyme</fullName>
    </recommendedName>
</protein>
<sequence>MDKTDKILKEIGINRIALNKGTKYSKGFMEDGNIGEGYVAGLKVDAGTRKKTDDNILDNIVSYDRAEAKNAYMGQINMITASSFTGLQGSTLGYDILRNPEVDEAKPLFTVKQWDGSELPIYDSKPIQNALVEYFGTEQERRHPLTPGAMSICANKGVVASRPRENREFTENEGYGVWSAIAISFAEDNTKDSDMFVEDAGIWKDPSEERLVEYLNEKRHAIANSIAECGEDNHVRYKSSWIGFAYTMMEPGEIGNAITVGPYFTFPITAIPDGDINKPEESFYSLQDMSLTEWLDKMNYESLTKNGIKY</sequence>
<dbReference type="InterPro" id="IPR003427">
    <property type="entry name" value="His_de-COase_proenz"/>
</dbReference>
<evidence type="ECO:0000256" key="11">
    <source>
        <dbReference type="PIRSR" id="PIRSR001341-5"/>
    </source>
</evidence>
<dbReference type="PIRSF" id="PIRSF001341">
    <property type="entry name" value="His_decarboxylas"/>
    <property type="match status" value="1"/>
</dbReference>
<gene>
    <name evidence="12" type="primary">hdcA</name>
    <name evidence="12" type="ORF">NCTC11807_00169</name>
</gene>
<feature type="binding site" evidence="8">
    <location>
        <position position="82"/>
    </location>
    <ligand>
        <name>substrate</name>
    </ligand>
</feature>
<comment type="subunit">
    <text evidence="6">The proenzyme is a hexamer of identical pi chains; each pi chain monomer is cleaved to form a small (or beta) chain and a large (or alpha) chain by non-hydrolytic self-catalysis.</text>
</comment>
<dbReference type="Proteomes" id="UP000255425">
    <property type="component" value="Unassembled WGS sequence"/>
</dbReference>
<feature type="modified residue" description="Pyruvic acid (Ser)" evidence="10">
    <location>
        <position position="83"/>
    </location>
</feature>
<evidence type="ECO:0000256" key="7">
    <source>
        <dbReference type="PIRSR" id="PIRSR001341-1"/>
    </source>
</evidence>
<feature type="site" description="Cleavage (non-hydrolytic)" evidence="9">
    <location>
        <begin position="82"/>
        <end position="83"/>
    </location>
</feature>
<feature type="chain" id="PRO_5036526729" description="Histidine decarboxylase beta chain" evidence="11">
    <location>
        <begin position="1"/>
        <end position="82"/>
    </location>
</feature>
<dbReference type="Pfam" id="PF02329">
    <property type="entry name" value="HDC"/>
    <property type="match status" value="1"/>
</dbReference>
<evidence type="ECO:0000256" key="3">
    <source>
        <dbReference type="ARBA" id="ARBA00023239"/>
    </source>
</evidence>
<name>A0A380GYH1_9STAP</name>
<dbReference type="SFLD" id="SFLDF00466">
    <property type="entry name" value="Pyruvoyl-dependent_histidine_d"/>
    <property type="match status" value="1"/>
</dbReference>
<keyword evidence="6" id="KW-0865">Zymogen</keyword>
<organism evidence="12 13">
    <name type="scientific">Staphylococcus saccharolyticus</name>
    <dbReference type="NCBI Taxonomy" id="33028"/>
    <lineage>
        <taxon>Bacteria</taxon>
        <taxon>Bacillati</taxon>
        <taxon>Bacillota</taxon>
        <taxon>Bacilli</taxon>
        <taxon>Bacillales</taxon>
        <taxon>Staphylococcaceae</taxon>
        <taxon>Staphylococcus</taxon>
    </lineage>
</organism>